<sequence>MKKIINIFFGLVVLIATSASISADTLMVQISADPNNMHMVDAWTTPRHIAHQQNLSAGYFLRAVAFNNTGGKVSEYVLEDKWSLHALLSDNKKLDFYPPESYILKMKNAEQIEVVKVFRGHINPESDSLFQSLVLSLDSF</sequence>
<accession>A0ABV7WP09</accession>
<keyword evidence="3" id="KW-1185">Reference proteome</keyword>
<evidence type="ECO:0000256" key="1">
    <source>
        <dbReference type="SAM" id="SignalP"/>
    </source>
</evidence>
<organism evidence="2 3">
    <name type="scientific">Reinekea marina</name>
    <dbReference type="NCBI Taxonomy" id="1310421"/>
    <lineage>
        <taxon>Bacteria</taxon>
        <taxon>Pseudomonadati</taxon>
        <taxon>Pseudomonadota</taxon>
        <taxon>Gammaproteobacteria</taxon>
        <taxon>Oceanospirillales</taxon>
        <taxon>Saccharospirillaceae</taxon>
        <taxon>Reinekea</taxon>
    </lineage>
</organism>
<dbReference type="Proteomes" id="UP001595710">
    <property type="component" value="Unassembled WGS sequence"/>
</dbReference>
<comment type="caution">
    <text evidence="2">The sequence shown here is derived from an EMBL/GenBank/DDBJ whole genome shotgun (WGS) entry which is preliminary data.</text>
</comment>
<evidence type="ECO:0000313" key="3">
    <source>
        <dbReference type="Proteomes" id="UP001595710"/>
    </source>
</evidence>
<dbReference type="RefSeq" id="WP_377362215.1">
    <property type="nucleotide sequence ID" value="NZ_JBHRYN010000006.1"/>
</dbReference>
<dbReference type="EMBL" id="JBHRYN010000006">
    <property type="protein sequence ID" value="MFC3700687.1"/>
    <property type="molecule type" value="Genomic_DNA"/>
</dbReference>
<evidence type="ECO:0000313" key="2">
    <source>
        <dbReference type="EMBL" id="MFC3700687.1"/>
    </source>
</evidence>
<protein>
    <submittedName>
        <fullName evidence="2">Uncharacterized protein</fullName>
    </submittedName>
</protein>
<keyword evidence="1" id="KW-0732">Signal</keyword>
<proteinExistence type="predicted"/>
<name>A0ABV7WP09_9GAMM</name>
<reference evidence="3" key="1">
    <citation type="journal article" date="2019" name="Int. J. Syst. Evol. Microbiol.">
        <title>The Global Catalogue of Microorganisms (GCM) 10K type strain sequencing project: providing services to taxonomists for standard genome sequencing and annotation.</title>
        <authorList>
            <consortium name="The Broad Institute Genomics Platform"/>
            <consortium name="The Broad Institute Genome Sequencing Center for Infectious Disease"/>
            <person name="Wu L."/>
            <person name="Ma J."/>
        </authorList>
    </citation>
    <scope>NUCLEOTIDE SEQUENCE [LARGE SCALE GENOMIC DNA]</scope>
    <source>
        <strain evidence="3">CECT 8288</strain>
    </source>
</reference>
<gene>
    <name evidence="2" type="ORF">ACFOND_03465</name>
</gene>
<feature type="signal peptide" evidence="1">
    <location>
        <begin position="1"/>
        <end position="23"/>
    </location>
</feature>
<feature type="chain" id="PRO_5045495266" evidence="1">
    <location>
        <begin position="24"/>
        <end position="140"/>
    </location>
</feature>